<dbReference type="eggNOG" id="KOG1399">
    <property type="taxonomic scope" value="Eukaryota"/>
</dbReference>
<dbReference type="GO" id="GO:0050661">
    <property type="term" value="F:NADP binding"/>
    <property type="evidence" value="ECO:0007669"/>
    <property type="project" value="InterPro"/>
</dbReference>
<dbReference type="InterPro" id="IPR000960">
    <property type="entry name" value="Flavin_mOase"/>
</dbReference>
<name>U4L360_PYROM</name>
<keyword evidence="5" id="KW-0521">NADP</keyword>
<keyword evidence="7" id="KW-0503">Monooxygenase</keyword>
<evidence type="ECO:0000313" key="7">
    <source>
        <dbReference type="EMBL" id="CCX04480.1"/>
    </source>
</evidence>
<dbReference type="GO" id="GO:0004499">
    <property type="term" value="F:N,N-dimethylaniline monooxygenase activity"/>
    <property type="evidence" value="ECO:0007669"/>
    <property type="project" value="InterPro"/>
</dbReference>
<proteinExistence type="inferred from homology"/>
<reference evidence="7 8" key="1">
    <citation type="journal article" date="2013" name="PLoS Genet.">
        <title>The genome and development-dependent transcriptomes of Pyronema confluens: a window into fungal evolution.</title>
        <authorList>
            <person name="Traeger S."/>
            <person name="Altegoer F."/>
            <person name="Freitag M."/>
            <person name="Gabaldon T."/>
            <person name="Kempken F."/>
            <person name="Kumar A."/>
            <person name="Marcet-Houben M."/>
            <person name="Poggeler S."/>
            <person name="Stajich J.E."/>
            <person name="Nowrousian M."/>
        </authorList>
    </citation>
    <scope>NUCLEOTIDE SEQUENCE [LARGE SCALE GENOMIC DNA]</scope>
    <source>
        <strain evidence="8">CBS 100304</strain>
        <tissue evidence="7">Vegetative mycelium</tissue>
    </source>
</reference>
<dbReference type="InterPro" id="IPR020946">
    <property type="entry name" value="Flavin_mOase-like"/>
</dbReference>
<accession>U4L360</accession>
<evidence type="ECO:0000256" key="4">
    <source>
        <dbReference type="ARBA" id="ARBA00022827"/>
    </source>
</evidence>
<comment type="cofactor">
    <cofactor evidence="1">
        <name>FAD</name>
        <dbReference type="ChEBI" id="CHEBI:57692"/>
    </cofactor>
</comment>
<dbReference type="PRINTS" id="PR00370">
    <property type="entry name" value="FMOXYGENASE"/>
</dbReference>
<keyword evidence="4" id="KW-0274">FAD</keyword>
<keyword evidence="6" id="KW-0560">Oxidoreductase</keyword>
<dbReference type="Gene3D" id="3.50.50.60">
    <property type="entry name" value="FAD/NAD(P)-binding domain"/>
    <property type="match status" value="2"/>
</dbReference>
<dbReference type="PANTHER" id="PTHR23023">
    <property type="entry name" value="DIMETHYLANILINE MONOOXYGENASE"/>
    <property type="match status" value="1"/>
</dbReference>
<evidence type="ECO:0000256" key="2">
    <source>
        <dbReference type="ARBA" id="ARBA00009183"/>
    </source>
</evidence>
<dbReference type="AlphaFoldDB" id="U4L360"/>
<evidence type="ECO:0000256" key="1">
    <source>
        <dbReference type="ARBA" id="ARBA00001974"/>
    </source>
</evidence>
<dbReference type="SUPFAM" id="SSF51905">
    <property type="entry name" value="FAD/NAD(P)-binding domain"/>
    <property type="match status" value="2"/>
</dbReference>
<evidence type="ECO:0000256" key="3">
    <source>
        <dbReference type="ARBA" id="ARBA00022630"/>
    </source>
</evidence>
<evidence type="ECO:0000256" key="6">
    <source>
        <dbReference type="ARBA" id="ARBA00023002"/>
    </source>
</evidence>
<dbReference type="InterPro" id="IPR036188">
    <property type="entry name" value="FAD/NAD-bd_sf"/>
</dbReference>
<dbReference type="Proteomes" id="UP000018144">
    <property type="component" value="Unassembled WGS sequence"/>
</dbReference>
<dbReference type="Pfam" id="PF00743">
    <property type="entry name" value="FMO-like"/>
    <property type="match status" value="2"/>
</dbReference>
<dbReference type="InterPro" id="IPR050346">
    <property type="entry name" value="FMO-like"/>
</dbReference>
<keyword evidence="3" id="KW-0285">Flavoprotein</keyword>
<organism evidence="7 8">
    <name type="scientific">Pyronema omphalodes (strain CBS 100304)</name>
    <name type="common">Pyronema confluens</name>
    <dbReference type="NCBI Taxonomy" id="1076935"/>
    <lineage>
        <taxon>Eukaryota</taxon>
        <taxon>Fungi</taxon>
        <taxon>Dikarya</taxon>
        <taxon>Ascomycota</taxon>
        <taxon>Pezizomycotina</taxon>
        <taxon>Pezizomycetes</taxon>
        <taxon>Pezizales</taxon>
        <taxon>Pyronemataceae</taxon>
        <taxon>Pyronema</taxon>
    </lineage>
</organism>
<gene>
    <name evidence="7" type="ORF">PCON_02450</name>
</gene>
<dbReference type="EMBL" id="HF935206">
    <property type="protein sequence ID" value="CCX04480.1"/>
    <property type="molecule type" value="Genomic_DNA"/>
</dbReference>
<dbReference type="OMA" id="VMIKEVN"/>
<protein>
    <submittedName>
        <fullName evidence="7">Similar to Thiol-specific monooxygenase acc. no. Q9HFE4</fullName>
    </submittedName>
</protein>
<dbReference type="GO" id="GO:0050660">
    <property type="term" value="F:flavin adenine dinucleotide binding"/>
    <property type="evidence" value="ECO:0007669"/>
    <property type="project" value="InterPro"/>
</dbReference>
<dbReference type="STRING" id="1076935.U4L360"/>
<sequence>MSTILPSISRVAIIGAGAGGLVAARALREQNHFTKIDVYERRGDVGGVWNYTPQSASVHVPSTDVTRDEEPVEVEIDGNGNTMKKRVWVSAMYNSLETNIPKTLMCYPTHAFPAELPLFPGHDAVCDYLKDYAKDLRDMITFNTNVTHITPSESGSGWTLTLSTMPQTWKSPETSETLLETEKEEKETYTLTYDALIIASGHYNTPFIPSIPGITSTHIPLEHSINFRLASTYVGKKVILVGNSVSGLDIASQLLPYVSHPLLQSVRTAPEHPDDSPVIKTVPQITEFRGHNEVVFADGTVESGVDLVLFCTGYLYTLPFLNPTPSSSTGERVTGTWQHLFSIQHPTLAFLGLPMKVIPFPVSQSQAAVVARVFAGVTKLPGREEMEEWERKRVMECGDGKGFHNFGYPKDVGYMDWLEEMAKGPGLQPTMWREKERWMRSLTPEIKRDFGRAKKQGVVVRRMEELGYVFEESSRL</sequence>
<comment type="similarity">
    <text evidence="2">Belongs to the FMO family.</text>
</comment>
<dbReference type="Pfam" id="PF13450">
    <property type="entry name" value="NAD_binding_8"/>
    <property type="match status" value="1"/>
</dbReference>
<evidence type="ECO:0000313" key="8">
    <source>
        <dbReference type="Proteomes" id="UP000018144"/>
    </source>
</evidence>
<evidence type="ECO:0000256" key="5">
    <source>
        <dbReference type="ARBA" id="ARBA00022857"/>
    </source>
</evidence>
<dbReference type="PIRSF" id="PIRSF000332">
    <property type="entry name" value="FMO"/>
    <property type="match status" value="1"/>
</dbReference>
<dbReference type="FunFam" id="3.50.50.60:FF:000023">
    <property type="entry name" value="Dimethylaniline monooxygenase [N-oxide-forming]"/>
    <property type="match status" value="1"/>
</dbReference>
<dbReference type="OrthoDB" id="66881at2759"/>
<keyword evidence="8" id="KW-1185">Reference proteome</keyword>